<dbReference type="Proteomes" id="UP000509667">
    <property type="component" value="Chromosome"/>
</dbReference>
<dbReference type="EMBL" id="CP058910">
    <property type="protein sequence ID" value="QLH76788.1"/>
    <property type="molecule type" value="Genomic_DNA"/>
</dbReference>
<dbReference type="Pfam" id="PF13458">
    <property type="entry name" value="Peripla_BP_6"/>
    <property type="match status" value="1"/>
</dbReference>
<dbReference type="NCBIfam" id="TIGR03669">
    <property type="entry name" value="urea_ABC_arch"/>
    <property type="match status" value="1"/>
</dbReference>
<dbReference type="OrthoDB" id="200499at2157"/>
<dbReference type="PROSITE" id="PS51318">
    <property type="entry name" value="TAT"/>
    <property type="match status" value="1"/>
</dbReference>
<keyword evidence="1" id="KW-0732">Signal</keyword>
<feature type="domain" description="Leucine-binding protein" evidence="2">
    <location>
        <begin position="53"/>
        <end position="403"/>
    </location>
</feature>
<dbReference type="GeneID" id="56077292"/>
<gene>
    <name evidence="3" type="ORF">HZS55_05475</name>
</gene>
<dbReference type="InterPro" id="IPR006311">
    <property type="entry name" value="TAT_signal"/>
</dbReference>
<accession>A0A7D5SZ29</accession>
<proteinExistence type="predicted"/>
<dbReference type="PANTHER" id="PTHR47628:SF1">
    <property type="entry name" value="ALIPHATIC AMIDASE EXPRESSION-REGULATING PROTEIN"/>
    <property type="match status" value="1"/>
</dbReference>
<dbReference type="RefSeq" id="WP_179910723.1">
    <property type="nucleotide sequence ID" value="NZ_CP058910.1"/>
</dbReference>
<organism evidence="3 4">
    <name type="scientific">Halosimplex rubrum</name>
    <dbReference type="NCBI Taxonomy" id="869889"/>
    <lineage>
        <taxon>Archaea</taxon>
        <taxon>Methanobacteriati</taxon>
        <taxon>Methanobacteriota</taxon>
        <taxon>Stenosarchaea group</taxon>
        <taxon>Halobacteria</taxon>
        <taxon>Halobacteriales</taxon>
        <taxon>Haloarculaceae</taxon>
        <taxon>Halosimplex</taxon>
    </lineage>
</organism>
<sequence>MSDDGISRRQFVTAGGAAMVAGLAGCSSTDDGGDGGDGGGGNGATDTMSSADTVKIGVLEDQSGNFALNGTPKYRASMLAIEEINNDGGIGGRQIEPVTRDPQSDNQRYQELTREFINEEEVDALWAGYSSATREAIRPIINRNEQLYFYTTQYEGGVCDETTFAMGPTARQQLGSVLPYLREEFGEDIYIIAADYNFGQLSADWVRVLADENDANIVGEEFIPLSESSFGSVINNIQAAEPDFVMSMLVGANHASFYEQKASAGLDVPIGTSTAMAQGYEHKRLDAPALANVYAGVNYMEEVPTESNAGDGGLVDRYYEKYPDEGEYVNEEAETNYFSTYMYKEAVEQAGTVEQPEVIEALESGISLGTERAPEAPEGETIELDGATHHVDHHMWVMRADEQHNLEAITDRKIPEQFLSNTVGCDLREESEQTQYTPVDYFEEAQ</sequence>
<dbReference type="InterPro" id="IPR019968">
    <property type="entry name" value="Urea_ABC_transptr_substrate-bd"/>
</dbReference>
<dbReference type="KEGG" id="hrr:HZS55_05475"/>
<dbReference type="PANTHER" id="PTHR47628">
    <property type="match status" value="1"/>
</dbReference>
<evidence type="ECO:0000313" key="4">
    <source>
        <dbReference type="Proteomes" id="UP000509667"/>
    </source>
</evidence>
<evidence type="ECO:0000256" key="1">
    <source>
        <dbReference type="ARBA" id="ARBA00022729"/>
    </source>
</evidence>
<evidence type="ECO:0000259" key="2">
    <source>
        <dbReference type="Pfam" id="PF13458"/>
    </source>
</evidence>
<evidence type="ECO:0000313" key="3">
    <source>
        <dbReference type="EMBL" id="QLH76788.1"/>
    </source>
</evidence>
<dbReference type="AlphaFoldDB" id="A0A7D5SZ29"/>
<dbReference type="SUPFAM" id="SSF53822">
    <property type="entry name" value="Periplasmic binding protein-like I"/>
    <property type="match status" value="1"/>
</dbReference>
<name>A0A7D5SZ29_9EURY</name>
<dbReference type="Gene3D" id="3.40.50.2300">
    <property type="match status" value="2"/>
</dbReference>
<protein>
    <submittedName>
        <fullName evidence="3">Urea ABC transporter substrate-binding protein</fullName>
    </submittedName>
</protein>
<keyword evidence="4" id="KW-1185">Reference proteome</keyword>
<dbReference type="InterPro" id="IPR028081">
    <property type="entry name" value="Leu-bd"/>
</dbReference>
<dbReference type="InterPro" id="IPR028082">
    <property type="entry name" value="Peripla_BP_I"/>
</dbReference>
<reference evidence="3 4" key="1">
    <citation type="submission" date="2020-07" db="EMBL/GenBank/DDBJ databases">
        <title>Halosimplex pelagicum sp. nov. and Halosimplex rubrum sp. nov., isolated from salted brown alga Laminaria, and emended description of the genus Halosimplex.</title>
        <authorList>
            <person name="Cui H."/>
        </authorList>
    </citation>
    <scope>NUCLEOTIDE SEQUENCE [LARGE SCALE GENOMIC DNA]</scope>
    <source>
        <strain evidence="3 4">R27</strain>
    </source>
</reference>